<evidence type="ECO:0008006" key="3">
    <source>
        <dbReference type="Google" id="ProtNLM"/>
    </source>
</evidence>
<reference evidence="2" key="1">
    <citation type="submission" date="2017-06" db="EMBL/GenBank/DDBJ databases">
        <authorList>
            <person name="Furmanczyk E.M."/>
        </authorList>
    </citation>
    <scope>NUCLEOTIDE SEQUENCE [LARGE SCALE GENOMIC DNA]</scope>
    <source>
        <strain evidence="2">AP3_16</strain>
    </source>
</reference>
<dbReference type="AlphaFoldDB" id="A0A2S6FJX4"/>
<accession>A0A2S6FJX4</accession>
<comment type="caution">
    <text evidence="1">The sequence shown here is derived from an EMBL/GenBank/DDBJ whole genome shotgun (WGS) entry which is preliminary data.</text>
</comment>
<sequence>MTYTHLAGKVLAEALRGQAERFDAFADLPHYPFPGGQMLRTPFAALGAWYYGLRDKFGY</sequence>
<proteinExistence type="predicted"/>
<evidence type="ECO:0000313" key="1">
    <source>
        <dbReference type="EMBL" id="PPK37670.1"/>
    </source>
</evidence>
<gene>
    <name evidence="1" type="ORF">CD175_15475</name>
</gene>
<keyword evidence="2" id="KW-1185">Reference proteome</keyword>
<organism evidence="1 2">
    <name type="scientific">Pseudomonas laurylsulfatiphila</name>
    <dbReference type="NCBI Taxonomy" id="2011015"/>
    <lineage>
        <taxon>Bacteria</taxon>
        <taxon>Pseudomonadati</taxon>
        <taxon>Pseudomonadota</taxon>
        <taxon>Gammaproteobacteria</taxon>
        <taxon>Pseudomonadales</taxon>
        <taxon>Pseudomonadaceae</taxon>
        <taxon>Pseudomonas</taxon>
    </lineage>
</organism>
<evidence type="ECO:0000313" key="2">
    <source>
        <dbReference type="Proteomes" id="UP000238541"/>
    </source>
</evidence>
<dbReference type="RefSeq" id="WP_420849113.1">
    <property type="nucleotide sequence ID" value="NZ_NIRS01000004.1"/>
</dbReference>
<protein>
    <recommendedName>
        <fullName evidence="3">Gamma-glutamylputrescine oxidoreductase</fullName>
    </recommendedName>
</protein>
<name>A0A2S6FJX4_9PSED</name>
<dbReference type="Proteomes" id="UP000238541">
    <property type="component" value="Unassembled WGS sequence"/>
</dbReference>
<dbReference type="EMBL" id="NIRS01000004">
    <property type="protein sequence ID" value="PPK37670.1"/>
    <property type="molecule type" value="Genomic_DNA"/>
</dbReference>